<accession>A0A0C9WVM6</accession>
<dbReference type="AlphaFoldDB" id="A0A0C9WVM6"/>
<reference evidence="2" key="2">
    <citation type="submission" date="2015-01" db="EMBL/GenBank/DDBJ databases">
        <title>Evolutionary Origins and Diversification of the Mycorrhizal Mutualists.</title>
        <authorList>
            <consortium name="DOE Joint Genome Institute"/>
            <consortium name="Mycorrhizal Genomics Consortium"/>
            <person name="Kohler A."/>
            <person name="Kuo A."/>
            <person name="Nagy L.G."/>
            <person name="Floudas D."/>
            <person name="Copeland A."/>
            <person name="Barry K.W."/>
            <person name="Cichocki N."/>
            <person name="Veneault-Fourrey C."/>
            <person name="LaButti K."/>
            <person name="Lindquist E.A."/>
            <person name="Lipzen A."/>
            <person name="Lundell T."/>
            <person name="Morin E."/>
            <person name="Murat C."/>
            <person name="Riley R."/>
            <person name="Ohm R."/>
            <person name="Sun H."/>
            <person name="Tunlid A."/>
            <person name="Henrissat B."/>
            <person name="Grigoriev I.V."/>
            <person name="Hibbett D.S."/>
            <person name="Martin F."/>
        </authorList>
    </citation>
    <scope>NUCLEOTIDE SEQUENCE [LARGE SCALE GENOMIC DNA]</scope>
    <source>
        <strain evidence="2">LaAM-08-1</strain>
    </source>
</reference>
<dbReference type="EMBL" id="KN838579">
    <property type="protein sequence ID" value="KIK03565.1"/>
    <property type="molecule type" value="Genomic_DNA"/>
</dbReference>
<evidence type="ECO:0000313" key="1">
    <source>
        <dbReference type="EMBL" id="KIK03565.1"/>
    </source>
</evidence>
<name>A0A0C9WVM6_9AGAR</name>
<protein>
    <submittedName>
        <fullName evidence="1">Uncharacterized protein</fullName>
    </submittedName>
</protein>
<gene>
    <name evidence="1" type="ORF">K443DRAFT_5356</name>
</gene>
<dbReference type="Proteomes" id="UP000054477">
    <property type="component" value="Unassembled WGS sequence"/>
</dbReference>
<proteinExistence type="predicted"/>
<reference evidence="1 2" key="1">
    <citation type="submission" date="2014-04" db="EMBL/GenBank/DDBJ databases">
        <authorList>
            <consortium name="DOE Joint Genome Institute"/>
            <person name="Kuo A."/>
            <person name="Kohler A."/>
            <person name="Nagy L.G."/>
            <person name="Floudas D."/>
            <person name="Copeland A."/>
            <person name="Barry K.W."/>
            <person name="Cichocki N."/>
            <person name="Veneault-Fourrey C."/>
            <person name="LaButti K."/>
            <person name="Lindquist E.A."/>
            <person name="Lipzen A."/>
            <person name="Lundell T."/>
            <person name="Morin E."/>
            <person name="Murat C."/>
            <person name="Sun H."/>
            <person name="Tunlid A."/>
            <person name="Henrissat B."/>
            <person name="Grigoriev I.V."/>
            <person name="Hibbett D.S."/>
            <person name="Martin F."/>
            <person name="Nordberg H.P."/>
            <person name="Cantor M.N."/>
            <person name="Hua S.X."/>
        </authorList>
    </citation>
    <scope>NUCLEOTIDE SEQUENCE [LARGE SCALE GENOMIC DNA]</scope>
    <source>
        <strain evidence="1 2">LaAM-08-1</strain>
    </source>
</reference>
<dbReference type="HOGENOM" id="CLU_2904543_0_0_1"/>
<evidence type="ECO:0000313" key="2">
    <source>
        <dbReference type="Proteomes" id="UP000054477"/>
    </source>
</evidence>
<organism evidence="1 2">
    <name type="scientific">Laccaria amethystina LaAM-08-1</name>
    <dbReference type="NCBI Taxonomy" id="1095629"/>
    <lineage>
        <taxon>Eukaryota</taxon>
        <taxon>Fungi</taxon>
        <taxon>Dikarya</taxon>
        <taxon>Basidiomycota</taxon>
        <taxon>Agaricomycotina</taxon>
        <taxon>Agaricomycetes</taxon>
        <taxon>Agaricomycetidae</taxon>
        <taxon>Agaricales</taxon>
        <taxon>Agaricineae</taxon>
        <taxon>Hydnangiaceae</taxon>
        <taxon>Laccaria</taxon>
    </lineage>
</organism>
<keyword evidence="2" id="KW-1185">Reference proteome</keyword>
<sequence length="62" mass="6866">MGTRSKLAWAGGFFMGTGAMQATALTLPHNLMASHEIVHAQLEKKTTDIYKRARANYKEDAK</sequence>